<comment type="caution">
    <text evidence="2">The sequence shown here is derived from an EMBL/GenBank/DDBJ whole genome shotgun (WGS) entry which is preliminary data.</text>
</comment>
<dbReference type="PANTHER" id="PTHR46018">
    <property type="entry name" value="ZINC PHOSPHODIESTERASE ELAC PROTEIN 1"/>
    <property type="match status" value="1"/>
</dbReference>
<accession>A0A942UVC4</accession>
<keyword evidence="3" id="KW-1185">Reference proteome</keyword>
<feature type="domain" description="Metallo-beta-lactamase" evidence="1">
    <location>
        <begin position="18"/>
        <end position="211"/>
    </location>
</feature>
<reference evidence="2" key="1">
    <citation type="submission" date="2019-12" db="EMBL/GenBank/DDBJ databases">
        <title>Clostridiaceae gen. nov. sp. nov., isolated from sediment in Xinjiang, China.</title>
        <authorList>
            <person name="Zhang R."/>
        </authorList>
    </citation>
    <scope>NUCLEOTIDE SEQUENCE</scope>
    <source>
        <strain evidence="2">D2Q-11</strain>
    </source>
</reference>
<evidence type="ECO:0000259" key="1">
    <source>
        <dbReference type="SMART" id="SM00849"/>
    </source>
</evidence>
<dbReference type="Gene3D" id="3.60.15.10">
    <property type="entry name" value="Ribonuclease Z/Hydroxyacylglutathione hydrolase-like"/>
    <property type="match status" value="1"/>
</dbReference>
<evidence type="ECO:0000313" key="2">
    <source>
        <dbReference type="EMBL" id="MBS4537106.1"/>
    </source>
</evidence>
<dbReference type="InterPro" id="IPR001279">
    <property type="entry name" value="Metallo-B-lactamas"/>
</dbReference>
<dbReference type="SUPFAM" id="SSF56281">
    <property type="entry name" value="Metallo-hydrolase/oxidoreductase"/>
    <property type="match status" value="1"/>
</dbReference>
<evidence type="ECO:0000313" key="3">
    <source>
        <dbReference type="Proteomes" id="UP000724672"/>
    </source>
</evidence>
<dbReference type="CDD" id="cd07716">
    <property type="entry name" value="RNaseZ_short-form-like_MBL-fold"/>
    <property type="match status" value="1"/>
</dbReference>
<gene>
    <name evidence="2" type="ORF">GOQ27_01450</name>
</gene>
<dbReference type="GO" id="GO:0042781">
    <property type="term" value="F:3'-tRNA processing endoribonuclease activity"/>
    <property type="evidence" value="ECO:0007669"/>
    <property type="project" value="TreeGrafter"/>
</dbReference>
<dbReference type="AlphaFoldDB" id="A0A942UVC4"/>
<dbReference type="RefSeq" id="WP_203365038.1">
    <property type="nucleotide sequence ID" value="NZ_WSFT01000013.1"/>
</dbReference>
<organism evidence="2 3">
    <name type="scientific">Anaeromonas frigoriresistens</name>
    <dbReference type="NCBI Taxonomy" id="2683708"/>
    <lineage>
        <taxon>Bacteria</taxon>
        <taxon>Bacillati</taxon>
        <taxon>Bacillota</taxon>
        <taxon>Tissierellia</taxon>
        <taxon>Tissierellales</taxon>
        <taxon>Thermohalobacteraceae</taxon>
        <taxon>Anaeromonas</taxon>
    </lineage>
</organism>
<dbReference type="SMART" id="SM00849">
    <property type="entry name" value="Lactamase_B"/>
    <property type="match status" value="1"/>
</dbReference>
<dbReference type="PANTHER" id="PTHR46018:SF4">
    <property type="entry name" value="METALLO-HYDROLASE YHFI-RELATED"/>
    <property type="match status" value="1"/>
</dbReference>
<sequence length="244" mass="27817">MKLTVLGNYGPFPKAGGACSGYLLEYKDTKILIDCGNGILSRLQKFCPVNKLDAIILTHLHSDHISDIFIMKYALGINKNIQKDIKTVPVYTANGDKYLIENMNYNDCFEIKFIDEDNSINIGDIKFDFIKTKHPVETYAIRATSGNKKFIYSSDTAYFEELIEFSKNADLFLCEVGILSKDKNEEILHLTPQEASDIANKAKVKRLVLTHFYPGYKSEAIRTETLNNYNSIFELSQEMKAYFI</sequence>
<dbReference type="Proteomes" id="UP000724672">
    <property type="component" value="Unassembled WGS sequence"/>
</dbReference>
<dbReference type="EMBL" id="WSFT01000013">
    <property type="protein sequence ID" value="MBS4537106.1"/>
    <property type="molecule type" value="Genomic_DNA"/>
</dbReference>
<dbReference type="Pfam" id="PF12706">
    <property type="entry name" value="Lactamase_B_2"/>
    <property type="match status" value="1"/>
</dbReference>
<proteinExistence type="predicted"/>
<protein>
    <submittedName>
        <fullName evidence="2">MBL fold metallo-hydrolase</fullName>
    </submittedName>
</protein>
<dbReference type="InterPro" id="IPR036866">
    <property type="entry name" value="RibonucZ/Hydroxyglut_hydro"/>
</dbReference>
<name>A0A942UVC4_9FIRM</name>